<evidence type="ECO:0000313" key="3">
    <source>
        <dbReference type="Proteomes" id="UP000002274"/>
    </source>
</evidence>
<keyword evidence="1" id="KW-1133">Transmembrane helix</keyword>
<feature type="transmembrane region" description="Helical" evidence="1">
    <location>
        <begin position="93"/>
        <end position="110"/>
    </location>
</feature>
<dbReference type="AlphaFoldDB" id="A2CAE3"/>
<gene>
    <name evidence="2" type="ordered locus">P9303_17091</name>
</gene>
<dbReference type="Proteomes" id="UP000002274">
    <property type="component" value="Chromosome"/>
</dbReference>
<evidence type="ECO:0000313" key="2">
    <source>
        <dbReference type="EMBL" id="ABM78453.1"/>
    </source>
</evidence>
<evidence type="ECO:0000256" key="1">
    <source>
        <dbReference type="SAM" id="Phobius"/>
    </source>
</evidence>
<dbReference type="EMBL" id="CP000554">
    <property type="protein sequence ID" value="ABM78453.1"/>
    <property type="molecule type" value="Genomic_DNA"/>
</dbReference>
<keyword evidence="1" id="KW-0472">Membrane</keyword>
<name>A2CAE3_PROM3</name>
<protein>
    <submittedName>
        <fullName evidence="2">Uncharacterized protein</fullName>
    </submittedName>
</protein>
<keyword evidence="1" id="KW-0812">Transmembrane</keyword>
<proteinExistence type="predicted"/>
<reference evidence="2 3" key="1">
    <citation type="journal article" date="2007" name="PLoS Genet.">
        <title>Patterns and implications of gene gain and loss in the evolution of Prochlorococcus.</title>
        <authorList>
            <person name="Kettler G.C."/>
            <person name="Martiny A.C."/>
            <person name="Huang K."/>
            <person name="Zucker J."/>
            <person name="Coleman M.L."/>
            <person name="Rodrigue S."/>
            <person name="Chen F."/>
            <person name="Lapidus A."/>
            <person name="Ferriera S."/>
            <person name="Johnson J."/>
            <person name="Steglich C."/>
            <person name="Church G.M."/>
            <person name="Richardson P."/>
            <person name="Chisholm S.W."/>
        </authorList>
    </citation>
    <scope>NUCLEOTIDE SEQUENCE [LARGE SCALE GENOMIC DNA]</scope>
    <source>
        <strain evidence="2 3">MIT 9303</strain>
    </source>
</reference>
<accession>A2CAE3</accession>
<dbReference type="BioCyc" id="PMAR59922:G1G80-1484-MONOMER"/>
<dbReference type="HOGENOM" id="CLU_1569311_0_0_3"/>
<sequence length="170" mass="18307">MTRERDPFRIPRAGLEIAAIAGLTSIDINLNGGAINGGEIVAESTLGGMAVYAIYQTLLSGLRTEALRKRGAISRTVQIQMISTTVWESVKQGAAVSVLLGVLLLVFPWLSLPLSIMGMVGMGVASIELFNAFWDGLNAMQRAELHAASMEAGVNLRRFLNGDQPEVQFF</sequence>
<dbReference type="RefSeq" id="WP_011826341.1">
    <property type="nucleotide sequence ID" value="NC_008820.1"/>
</dbReference>
<dbReference type="KEGG" id="pmf:P9303_17091"/>
<organism evidence="2 3">
    <name type="scientific">Prochlorococcus marinus (strain MIT 9303)</name>
    <dbReference type="NCBI Taxonomy" id="59922"/>
    <lineage>
        <taxon>Bacteria</taxon>
        <taxon>Bacillati</taxon>
        <taxon>Cyanobacteriota</taxon>
        <taxon>Cyanophyceae</taxon>
        <taxon>Synechococcales</taxon>
        <taxon>Prochlorococcaceae</taxon>
        <taxon>Prochlorococcus</taxon>
    </lineage>
</organism>